<feature type="region of interest" description="Disordered" evidence="1">
    <location>
        <begin position="1"/>
        <end position="25"/>
    </location>
</feature>
<protein>
    <recommendedName>
        <fullName evidence="2">DUF7344 domain-containing protein</fullName>
    </recommendedName>
</protein>
<dbReference type="OrthoDB" id="187264at2157"/>
<sequence length="145" mass="15865">MTKNDDSSRNETATPTDAVDGGGSDLDEFLRLLGERRRRYALYVMRERNVEELSVLARRIAAELAGATPDAVDETRRKEVETMLVHADVPALAAAGIVSYDRRTETLSLEHLPESLETVLDACATIDGIGSDEGRTPEETSNDSD</sequence>
<evidence type="ECO:0000256" key="1">
    <source>
        <dbReference type="SAM" id="MobiDB-lite"/>
    </source>
</evidence>
<dbReference type="EMBL" id="JABURA010000001">
    <property type="protein sequence ID" value="NUB89545.1"/>
    <property type="molecule type" value="Genomic_DNA"/>
</dbReference>
<dbReference type="RefSeq" id="WP_174682339.1">
    <property type="nucleotide sequence ID" value="NZ_JABUQZ010000001.1"/>
</dbReference>
<accession>A0A8J8K9V3</accession>
<evidence type="ECO:0000313" key="6">
    <source>
        <dbReference type="Proteomes" id="UP001016761"/>
    </source>
</evidence>
<feature type="domain" description="DUF7344" evidence="2">
    <location>
        <begin position="31"/>
        <end position="107"/>
    </location>
</feature>
<evidence type="ECO:0000313" key="5">
    <source>
        <dbReference type="Proteomes" id="UP000728647"/>
    </source>
</evidence>
<keyword evidence="6" id="KW-1185">Reference proteome</keyword>
<proteinExistence type="predicted"/>
<evidence type="ECO:0000259" key="2">
    <source>
        <dbReference type="Pfam" id="PF24035"/>
    </source>
</evidence>
<dbReference type="Proteomes" id="UP000728647">
    <property type="component" value="Unassembled WGS sequence"/>
</dbReference>
<name>A0A8J8K9V3_9EURY</name>
<evidence type="ECO:0000313" key="3">
    <source>
        <dbReference type="EMBL" id="NUB89545.1"/>
    </source>
</evidence>
<comment type="caution">
    <text evidence="3">The sequence shown here is derived from an EMBL/GenBank/DDBJ whole genome shotgun (WGS) entry which is preliminary data.</text>
</comment>
<dbReference type="AlphaFoldDB" id="A0A8J8K9V3"/>
<organism evidence="3 5">
    <name type="scientific">Haloterrigena gelatinilytica</name>
    <dbReference type="NCBI Taxonomy" id="2741724"/>
    <lineage>
        <taxon>Archaea</taxon>
        <taxon>Methanobacteriati</taxon>
        <taxon>Methanobacteriota</taxon>
        <taxon>Stenosarchaea group</taxon>
        <taxon>Halobacteria</taxon>
        <taxon>Halobacteriales</taxon>
        <taxon>Natrialbaceae</taxon>
        <taxon>Haloterrigena</taxon>
    </lineage>
</organism>
<dbReference type="EMBL" id="JABUQZ010000001">
    <property type="protein sequence ID" value="NUC74624.1"/>
    <property type="molecule type" value="Genomic_DNA"/>
</dbReference>
<dbReference type="Pfam" id="PF24035">
    <property type="entry name" value="DUF7344"/>
    <property type="match status" value="1"/>
</dbReference>
<evidence type="ECO:0000313" key="4">
    <source>
        <dbReference type="EMBL" id="NUC74624.1"/>
    </source>
</evidence>
<reference evidence="3 6" key="1">
    <citation type="submission" date="2020-06" db="EMBL/GenBank/DDBJ databases">
        <title>Haloterrigena sp. nov., an extremely halophilic archaeon isolated from a saline sediment.</title>
        <authorList>
            <person name="Liu B.-B."/>
        </authorList>
    </citation>
    <scope>NUCLEOTIDE SEQUENCE</scope>
    <source>
        <strain evidence="3">SYSU A121-1</strain>
        <strain evidence="4 6">SYSU A558-1</strain>
    </source>
</reference>
<gene>
    <name evidence="3" type="ORF">HT576_00665</name>
    <name evidence="4" type="ORF">HTZ84_20380</name>
</gene>
<dbReference type="Proteomes" id="UP001016761">
    <property type="component" value="Unassembled WGS sequence"/>
</dbReference>
<dbReference type="InterPro" id="IPR055768">
    <property type="entry name" value="DUF7344"/>
</dbReference>